<sequence>MYKEKPFLTPGQKLEDLDAELSYRLDPMSHENGNFKHKKDFLSTDDYFTVQLDIGVIGGIVFFHSDNSNNRITGISGNWTFSTDKDSLSLQVAFDQFTHRLFPILNEKLDSKRSWNLEIDKINYTETFKLIKPEEEYGFWKFYYKAHPK</sequence>
<keyword evidence="2" id="KW-1185">Reference proteome</keyword>
<reference evidence="1 2" key="2">
    <citation type="submission" date="2018-05" db="EMBL/GenBank/DDBJ databases">
        <authorList>
            <person name="Lanie J.A."/>
            <person name="Ng W.-L."/>
            <person name="Kazmierczak K.M."/>
            <person name="Andrzejewski T.M."/>
            <person name="Davidsen T.M."/>
            <person name="Wayne K.J."/>
            <person name="Tettelin H."/>
            <person name="Glass J.I."/>
            <person name="Rusch D."/>
            <person name="Podicherti R."/>
            <person name="Tsui H.-C.T."/>
            <person name="Winkler M.E."/>
        </authorList>
    </citation>
    <scope>NUCLEOTIDE SEQUENCE [LARGE SCALE GENOMIC DNA]</scope>
    <source>
        <strain evidence="1 2">C305</strain>
    </source>
</reference>
<reference evidence="1 2" key="1">
    <citation type="submission" date="2018-05" db="EMBL/GenBank/DDBJ databases">
        <title>Brumimicrobium oceani sp. nov., isolated from coastal sediment.</title>
        <authorList>
            <person name="Kou Y."/>
        </authorList>
    </citation>
    <scope>NUCLEOTIDE SEQUENCE [LARGE SCALE GENOMIC DNA]</scope>
    <source>
        <strain evidence="1 2">C305</strain>
    </source>
</reference>
<gene>
    <name evidence="1" type="ORF">DIT68_04355</name>
</gene>
<dbReference type="AlphaFoldDB" id="A0A2U2XF98"/>
<dbReference type="Proteomes" id="UP000245370">
    <property type="component" value="Unassembled WGS sequence"/>
</dbReference>
<evidence type="ECO:0000313" key="1">
    <source>
        <dbReference type="EMBL" id="PWH86476.1"/>
    </source>
</evidence>
<evidence type="ECO:0000313" key="2">
    <source>
        <dbReference type="Proteomes" id="UP000245370"/>
    </source>
</evidence>
<protein>
    <submittedName>
        <fullName evidence="1">Uncharacterized protein</fullName>
    </submittedName>
</protein>
<name>A0A2U2XF98_9FLAO</name>
<accession>A0A2U2XF98</accession>
<dbReference type="EMBL" id="QFRJ01000002">
    <property type="protein sequence ID" value="PWH86476.1"/>
    <property type="molecule type" value="Genomic_DNA"/>
</dbReference>
<proteinExistence type="predicted"/>
<organism evidence="1 2">
    <name type="scientific">Brumimicrobium oceani</name>
    <dbReference type="NCBI Taxonomy" id="2100725"/>
    <lineage>
        <taxon>Bacteria</taxon>
        <taxon>Pseudomonadati</taxon>
        <taxon>Bacteroidota</taxon>
        <taxon>Flavobacteriia</taxon>
        <taxon>Flavobacteriales</taxon>
        <taxon>Crocinitomicaceae</taxon>
        <taxon>Brumimicrobium</taxon>
    </lineage>
</organism>
<comment type="caution">
    <text evidence="1">The sequence shown here is derived from an EMBL/GenBank/DDBJ whole genome shotgun (WGS) entry which is preliminary data.</text>
</comment>